<dbReference type="AlphaFoldDB" id="A0A9X2FE64"/>
<comment type="caution">
    <text evidence="7">The sequence shown here is derived from an EMBL/GenBank/DDBJ whole genome shotgun (WGS) entry which is preliminary data.</text>
</comment>
<keyword evidence="4 5" id="KW-0472">Membrane</keyword>
<dbReference type="RefSeq" id="WP_252854677.1">
    <property type="nucleotide sequence ID" value="NZ_JAMXLR010000076.1"/>
</dbReference>
<evidence type="ECO:0000256" key="3">
    <source>
        <dbReference type="ARBA" id="ARBA00022989"/>
    </source>
</evidence>
<dbReference type="InterPro" id="IPR022930">
    <property type="entry name" value="UPF0316"/>
</dbReference>
<dbReference type="PANTHER" id="PTHR40060:SF1">
    <property type="entry name" value="UPF0316 PROTEIN YEBE"/>
    <property type="match status" value="1"/>
</dbReference>
<keyword evidence="2 5" id="KW-0812">Transmembrane</keyword>
<reference evidence="7" key="1">
    <citation type="submission" date="2022-06" db="EMBL/GenBank/DDBJ databases">
        <title>Aeoliella straminimaris, a novel planctomycete from sediments.</title>
        <authorList>
            <person name="Vitorino I.R."/>
            <person name="Lage O.M."/>
        </authorList>
    </citation>
    <scope>NUCLEOTIDE SEQUENCE</scope>
    <source>
        <strain evidence="7">ICT_H6.2</strain>
    </source>
</reference>
<evidence type="ECO:0000259" key="6">
    <source>
        <dbReference type="Pfam" id="PF18955"/>
    </source>
</evidence>
<dbReference type="EMBL" id="JAMXLR010000076">
    <property type="protein sequence ID" value="MCO6046563.1"/>
    <property type="molecule type" value="Genomic_DNA"/>
</dbReference>
<dbReference type="Pfam" id="PF18955">
    <property type="entry name" value="DUF5698"/>
    <property type="match status" value="1"/>
</dbReference>
<accession>A0A9X2FE64</accession>
<evidence type="ECO:0000256" key="4">
    <source>
        <dbReference type="ARBA" id="ARBA00023136"/>
    </source>
</evidence>
<feature type="transmembrane region" description="Helical" evidence="5">
    <location>
        <begin position="39"/>
        <end position="62"/>
    </location>
</feature>
<evidence type="ECO:0000313" key="7">
    <source>
        <dbReference type="EMBL" id="MCO6046563.1"/>
    </source>
</evidence>
<gene>
    <name evidence="7" type="ORF">NG895_21915</name>
</gene>
<dbReference type="InterPro" id="IPR044035">
    <property type="entry name" value="DUF5698"/>
</dbReference>
<evidence type="ECO:0000313" key="8">
    <source>
        <dbReference type="Proteomes" id="UP001155241"/>
    </source>
</evidence>
<feature type="transmembrane region" description="Helical" evidence="5">
    <location>
        <begin position="68"/>
        <end position="88"/>
    </location>
</feature>
<proteinExistence type="predicted"/>
<dbReference type="Proteomes" id="UP001155241">
    <property type="component" value="Unassembled WGS sequence"/>
</dbReference>
<keyword evidence="1" id="KW-1003">Cell membrane</keyword>
<evidence type="ECO:0000256" key="5">
    <source>
        <dbReference type="SAM" id="Phobius"/>
    </source>
</evidence>
<dbReference type="PANTHER" id="PTHR40060">
    <property type="entry name" value="UPF0316 PROTEIN YEBE"/>
    <property type="match status" value="1"/>
</dbReference>
<feature type="domain" description="DUF5698" evidence="6">
    <location>
        <begin position="28"/>
        <end position="86"/>
    </location>
</feature>
<keyword evidence="3 5" id="KW-1133">Transmembrane helix</keyword>
<evidence type="ECO:0000256" key="2">
    <source>
        <dbReference type="ARBA" id="ARBA00022692"/>
    </source>
</evidence>
<protein>
    <submittedName>
        <fullName evidence="7">DUF5698 domain-containing protein</fullName>
    </submittedName>
</protein>
<name>A0A9X2FE64_9BACT</name>
<evidence type="ECO:0000256" key="1">
    <source>
        <dbReference type="ARBA" id="ARBA00022475"/>
    </source>
</evidence>
<feature type="transmembrane region" description="Helical" evidence="5">
    <location>
        <begin position="6"/>
        <end position="27"/>
    </location>
</feature>
<organism evidence="7 8">
    <name type="scientific">Aeoliella straminimaris</name>
    <dbReference type="NCBI Taxonomy" id="2954799"/>
    <lineage>
        <taxon>Bacteria</taxon>
        <taxon>Pseudomonadati</taxon>
        <taxon>Planctomycetota</taxon>
        <taxon>Planctomycetia</taxon>
        <taxon>Pirellulales</taxon>
        <taxon>Lacipirellulaceae</taxon>
        <taxon>Aeoliella</taxon>
    </lineage>
</organism>
<keyword evidence="8" id="KW-1185">Reference proteome</keyword>
<sequence>METMFSLPVWLVAILIFSLRIIDVSLGTCRTIAVVQGRIGLSVGLGFLEVLVWITTVANVIQHASSNAWLLLAYAAGFAAGNATGIYLERWLAMGMVILRLMSEGAGDELSDALGDKVTRVYEFDGSRNGQSVRLLYVPIQRRKAAALIAEAQRVDPHLFYAVDTLRDSNMLLPTPLPVPTGWRAAVKMK</sequence>